<name>A0ABD3S5B7_9LAMI</name>
<comment type="caution">
    <text evidence="1">The sequence shown here is derived from an EMBL/GenBank/DDBJ whole genome shotgun (WGS) entry which is preliminary data.</text>
</comment>
<proteinExistence type="predicted"/>
<accession>A0ABD3S5B7</accession>
<reference evidence="1 2" key="1">
    <citation type="submission" date="2024-12" db="EMBL/GenBank/DDBJ databases">
        <title>The unique morphological basis and parallel evolutionary history of personate flowers in Penstemon.</title>
        <authorList>
            <person name="Depatie T.H."/>
            <person name="Wessinger C.A."/>
        </authorList>
    </citation>
    <scope>NUCLEOTIDE SEQUENCE [LARGE SCALE GENOMIC DNA]</scope>
    <source>
        <strain evidence="1">WTNN_2</strain>
        <tissue evidence="1">Leaf</tissue>
    </source>
</reference>
<dbReference type="EMBL" id="JBJXBP010000007">
    <property type="protein sequence ID" value="KAL3819642.1"/>
    <property type="molecule type" value="Genomic_DNA"/>
</dbReference>
<evidence type="ECO:0000313" key="1">
    <source>
        <dbReference type="EMBL" id="KAL3819642.1"/>
    </source>
</evidence>
<dbReference type="Proteomes" id="UP001634393">
    <property type="component" value="Unassembled WGS sequence"/>
</dbReference>
<keyword evidence="2" id="KW-1185">Reference proteome</keyword>
<dbReference type="AlphaFoldDB" id="A0ABD3S5B7"/>
<protein>
    <submittedName>
        <fullName evidence="1">Uncharacterized protein</fullName>
    </submittedName>
</protein>
<organism evidence="1 2">
    <name type="scientific">Penstemon smallii</name>
    <dbReference type="NCBI Taxonomy" id="265156"/>
    <lineage>
        <taxon>Eukaryota</taxon>
        <taxon>Viridiplantae</taxon>
        <taxon>Streptophyta</taxon>
        <taxon>Embryophyta</taxon>
        <taxon>Tracheophyta</taxon>
        <taxon>Spermatophyta</taxon>
        <taxon>Magnoliopsida</taxon>
        <taxon>eudicotyledons</taxon>
        <taxon>Gunneridae</taxon>
        <taxon>Pentapetalae</taxon>
        <taxon>asterids</taxon>
        <taxon>lamiids</taxon>
        <taxon>Lamiales</taxon>
        <taxon>Plantaginaceae</taxon>
        <taxon>Cheloneae</taxon>
        <taxon>Penstemon</taxon>
    </lineage>
</organism>
<sequence length="74" mass="8111">MPTPIRAGTVMLKDPLALVVVRPITVATLRIVQFKLTTVPARGGPGLFPLGEQKRLPFTLTPRRSWARANGFES</sequence>
<evidence type="ECO:0000313" key="2">
    <source>
        <dbReference type="Proteomes" id="UP001634393"/>
    </source>
</evidence>
<gene>
    <name evidence="1" type="ORF">ACJIZ3_005547</name>
</gene>